<feature type="domain" description="Helix-turn-helix" evidence="5">
    <location>
        <begin position="9"/>
        <end position="56"/>
    </location>
</feature>
<dbReference type="InterPro" id="IPR016143">
    <property type="entry name" value="Citrate_synth-like_sm_a-sub"/>
</dbReference>
<dbReference type="Proteomes" id="UP001331561">
    <property type="component" value="Unassembled WGS sequence"/>
</dbReference>
<dbReference type="PANTHER" id="PTHR11739:SF4">
    <property type="entry name" value="CITRATE SYNTHASE, PEROXISOMAL"/>
    <property type="match status" value="1"/>
</dbReference>
<dbReference type="Gene3D" id="1.10.580.10">
    <property type="entry name" value="Citrate Synthase, domain 1"/>
    <property type="match status" value="1"/>
</dbReference>
<dbReference type="SUPFAM" id="SSF46955">
    <property type="entry name" value="Putative DNA-binding domain"/>
    <property type="match status" value="1"/>
</dbReference>
<dbReference type="InterPro" id="IPR016142">
    <property type="entry name" value="Citrate_synth-like_lrg_a-sub"/>
</dbReference>
<evidence type="ECO:0000259" key="5">
    <source>
        <dbReference type="Pfam" id="PF12728"/>
    </source>
</evidence>
<comment type="similarity">
    <text evidence="2">Belongs to the citrate synthase family.</text>
</comment>
<evidence type="ECO:0000256" key="1">
    <source>
        <dbReference type="ARBA" id="ARBA00004751"/>
    </source>
</evidence>
<dbReference type="EMBL" id="JAYXHS010000001">
    <property type="protein sequence ID" value="MEC5384806.1"/>
    <property type="molecule type" value="Genomic_DNA"/>
</dbReference>
<dbReference type="Pfam" id="PF00285">
    <property type="entry name" value="Citrate_synt"/>
    <property type="match status" value="1"/>
</dbReference>
<evidence type="ECO:0000256" key="2">
    <source>
        <dbReference type="ARBA" id="ARBA00010566"/>
    </source>
</evidence>
<protein>
    <recommendedName>
        <fullName evidence="3">citrate synthase (unknown stereospecificity)</fullName>
        <ecNumber evidence="3">2.3.3.16</ecNumber>
    </recommendedName>
</protein>
<organism evidence="6 7">
    <name type="scientific">Uliginosibacterium silvisoli</name>
    <dbReference type="NCBI Taxonomy" id="3114758"/>
    <lineage>
        <taxon>Bacteria</taxon>
        <taxon>Pseudomonadati</taxon>
        <taxon>Pseudomonadota</taxon>
        <taxon>Betaproteobacteria</taxon>
        <taxon>Rhodocyclales</taxon>
        <taxon>Zoogloeaceae</taxon>
        <taxon>Uliginosibacterium</taxon>
    </lineage>
</organism>
<dbReference type="SUPFAM" id="SSF48256">
    <property type="entry name" value="Citrate synthase"/>
    <property type="match status" value="1"/>
</dbReference>
<name>A0ABU6K012_9RHOO</name>
<dbReference type="RefSeq" id="WP_327597773.1">
    <property type="nucleotide sequence ID" value="NZ_JAYXHS010000001.1"/>
</dbReference>
<dbReference type="EC" id="2.3.3.16" evidence="3"/>
<dbReference type="PRINTS" id="PR00143">
    <property type="entry name" value="CITRTSNTHASE"/>
</dbReference>
<evidence type="ECO:0000256" key="3">
    <source>
        <dbReference type="ARBA" id="ARBA00012972"/>
    </source>
</evidence>
<dbReference type="CDD" id="cd06102">
    <property type="entry name" value="citrate_synt_like_2"/>
    <property type="match status" value="1"/>
</dbReference>
<keyword evidence="4" id="KW-0808">Transferase</keyword>
<sequence>MRSTGPRFLDASAAAQLLGVTRQTLYSYVSRGLLRAHAAPAGRGSVYARAEVERLALRAVQGRKPRAAARRSLDFGLPVLESSLSLIADGELWYRAQRASVLAESSTLEEVAALLWGCGDEIPFASMPPHVDTPVIAEASPLERAMAALPAMAIQLTPLPHEASPAERHARCATLVRCMAAALLNTPVSAAPLHEQCATAWGVDAASAASLRAALVLCADHELNASSFAARVVASTNAQLHAAVLGGLAALSGPRHGAASEAVEVLWDQLAADTTDALVARVLETRSSVPGFGHRLYPSGDPRATSILARLPVQPELAALCGAVQARCGELPNLDLALVALRRALGLPRGSASIIFALGRTVGWLAHALEQQEQGALIRPRASYVGELPSPSAAMPVGRIVKMKHR</sequence>
<accession>A0ABU6K012</accession>
<keyword evidence="7" id="KW-1185">Reference proteome</keyword>
<reference evidence="6 7" key="1">
    <citation type="submission" date="2024-01" db="EMBL/GenBank/DDBJ databases">
        <title>Uliginosibacterium soil sp. nov.</title>
        <authorList>
            <person name="Lv Y."/>
        </authorList>
    </citation>
    <scope>NUCLEOTIDE SEQUENCE [LARGE SCALE GENOMIC DNA]</scope>
    <source>
        <strain evidence="6 7">H3</strain>
    </source>
</reference>
<evidence type="ECO:0000313" key="6">
    <source>
        <dbReference type="EMBL" id="MEC5384806.1"/>
    </source>
</evidence>
<proteinExistence type="inferred from homology"/>
<dbReference type="InterPro" id="IPR002020">
    <property type="entry name" value="Citrate_synthase"/>
</dbReference>
<dbReference type="Gene3D" id="1.10.230.10">
    <property type="entry name" value="Cytochrome P450-Terp, domain 2"/>
    <property type="match status" value="1"/>
</dbReference>
<dbReference type="PANTHER" id="PTHR11739">
    <property type="entry name" value="CITRATE SYNTHASE"/>
    <property type="match status" value="1"/>
</dbReference>
<dbReference type="InterPro" id="IPR009061">
    <property type="entry name" value="DNA-bd_dom_put_sf"/>
</dbReference>
<dbReference type="InterPro" id="IPR036969">
    <property type="entry name" value="Citrate_synthase_sf"/>
</dbReference>
<comment type="caution">
    <text evidence="6">The sequence shown here is derived from an EMBL/GenBank/DDBJ whole genome shotgun (WGS) entry which is preliminary data.</text>
</comment>
<dbReference type="InterPro" id="IPR041657">
    <property type="entry name" value="HTH_17"/>
</dbReference>
<evidence type="ECO:0000256" key="4">
    <source>
        <dbReference type="ARBA" id="ARBA00022679"/>
    </source>
</evidence>
<comment type="pathway">
    <text evidence="1">Carbohydrate metabolism; tricarboxylic acid cycle; isocitrate from oxaloacetate: step 1/2.</text>
</comment>
<evidence type="ECO:0000313" key="7">
    <source>
        <dbReference type="Proteomes" id="UP001331561"/>
    </source>
</evidence>
<gene>
    <name evidence="6" type="ORF">VVD49_03680</name>
</gene>
<dbReference type="Pfam" id="PF12728">
    <property type="entry name" value="HTH_17"/>
    <property type="match status" value="1"/>
</dbReference>